<accession>A0ABQ6PT18</accession>
<keyword evidence="1" id="KW-0503">Monooxygenase</keyword>
<organism evidence="1 2">
    <name type="scientific">Algoriphagus confluentis</name>
    <dbReference type="NCBI Taxonomy" id="1697556"/>
    <lineage>
        <taxon>Bacteria</taxon>
        <taxon>Pseudomonadati</taxon>
        <taxon>Bacteroidota</taxon>
        <taxon>Cytophagia</taxon>
        <taxon>Cytophagales</taxon>
        <taxon>Cyclobacteriaceae</taxon>
        <taxon>Algoriphagus</taxon>
    </lineage>
</organism>
<dbReference type="RefSeq" id="WP_338224571.1">
    <property type="nucleotide sequence ID" value="NZ_BTPD01000007.1"/>
</dbReference>
<evidence type="ECO:0000313" key="1">
    <source>
        <dbReference type="EMBL" id="GMQ29857.1"/>
    </source>
</evidence>
<evidence type="ECO:0000313" key="2">
    <source>
        <dbReference type="Proteomes" id="UP001338309"/>
    </source>
</evidence>
<reference evidence="1 2" key="1">
    <citation type="submission" date="2023-08" db="EMBL/GenBank/DDBJ databases">
        <title>Draft genome sequence of Algoriphagus confluentis.</title>
        <authorList>
            <person name="Takatani N."/>
            <person name="Hosokawa M."/>
            <person name="Sawabe T."/>
        </authorList>
    </citation>
    <scope>NUCLEOTIDE SEQUENCE [LARGE SCALE GENOMIC DNA]</scope>
    <source>
        <strain evidence="1 2">NBRC 111222</strain>
    </source>
</reference>
<keyword evidence="1" id="KW-0560">Oxidoreductase</keyword>
<dbReference type="PANTHER" id="PTHR37811">
    <property type="entry name" value="BLL5343 PROTEIN"/>
    <property type="match status" value="1"/>
</dbReference>
<protein>
    <submittedName>
        <fullName evidence="1">Antibiotic biosynthesis monooxygenase</fullName>
    </submittedName>
</protein>
<dbReference type="GO" id="GO:0004497">
    <property type="term" value="F:monooxygenase activity"/>
    <property type="evidence" value="ECO:0007669"/>
    <property type="project" value="UniProtKB-KW"/>
</dbReference>
<dbReference type="Proteomes" id="UP001338309">
    <property type="component" value="Unassembled WGS sequence"/>
</dbReference>
<gene>
    <name evidence="1" type="ORF">Aconfl_25000</name>
</gene>
<proteinExistence type="predicted"/>
<name>A0ABQ6PT18_9BACT</name>
<dbReference type="SUPFAM" id="SSF54909">
    <property type="entry name" value="Dimeric alpha+beta barrel"/>
    <property type="match status" value="1"/>
</dbReference>
<dbReference type="InterPro" id="IPR052936">
    <property type="entry name" value="Jasmonate_Hydroxylase-like"/>
</dbReference>
<sequence length="105" mass="12443">MIAKTPSPPYFAVIFTSLRTEIEENYQEMATWMVQLAEEQEGYLGHESAREEIGITVSYWKDLESIRKWKTHSDHLLAQKQGKEKWYSAYKTRIAFVEKDYGFEK</sequence>
<dbReference type="InterPro" id="IPR011008">
    <property type="entry name" value="Dimeric_a/b-barrel"/>
</dbReference>
<dbReference type="PANTHER" id="PTHR37811:SF2">
    <property type="entry name" value="ABM DOMAIN-CONTAINING PROTEIN"/>
    <property type="match status" value="1"/>
</dbReference>
<dbReference type="Gene3D" id="3.30.70.100">
    <property type="match status" value="1"/>
</dbReference>
<dbReference type="EMBL" id="BTPD01000007">
    <property type="protein sequence ID" value="GMQ29857.1"/>
    <property type="molecule type" value="Genomic_DNA"/>
</dbReference>
<keyword evidence="2" id="KW-1185">Reference proteome</keyword>
<comment type="caution">
    <text evidence="1">The sequence shown here is derived from an EMBL/GenBank/DDBJ whole genome shotgun (WGS) entry which is preliminary data.</text>
</comment>